<gene>
    <name evidence="2" type="ORF">MRATA1EN1_LOCUS20926</name>
</gene>
<feature type="region of interest" description="Disordered" evidence="1">
    <location>
        <begin position="1"/>
        <end position="34"/>
    </location>
</feature>
<evidence type="ECO:0000256" key="1">
    <source>
        <dbReference type="SAM" id="MobiDB-lite"/>
    </source>
</evidence>
<accession>A0ABN8ZDU8</accession>
<reference evidence="2" key="1">
    <citation type="submission" date="2023-04" db="EMBL/GenBank/DDBJ databases">
        <authorList>
            <consortium name="ELIXIR-Norway"/>
        </authorList>
    </citation>
    <scope>NUCLEOTIDE SEQUENCE [LARGE SCALE GENOMIC DNA]</scope>
</reference>
<dbReference type="Proteomes" id="UP001176941">
    <property type="component" value="Chromosome 32"/>
</dbReference>
<name>A0ABN8ZDU8_RANTA</name>
<protein>
    <submittedName>
        <fullName evidence="2">Uncharacterized protein</fullName>
    </submittedName>
</protein>
<organism evidence="2 3">
    <name type="scientific">Rangifer tarandus platyrhynchus</name>
    <name type="common">Svalbard reindeer</name>
    <dbReference type="NCBI Taxonomy" id="3082113"/>
    <lineage>
        <taxon>Eukaryota</taxon>
        <taxon>Metazoa</taxon>
        <taxon>Chordata</taxon>
        <taxon>Craniata</taxon>
        <taxon>Vertebrata</taxon>
        <taxon>Euteleostomi</taxon>
        <taxon>Mammalia</taxon>
        <taxon>Eutheria</taxon>
        <taxon>Laurasiatheria</taxon>
        <taxon>Artiodactyla</taxon>
        <taxon>Ruminantia</taxon>
        <taxon>Pecora</taxon>
        <taxon>Cervidae</taxon>
        <taxon>Odocoileinae</taxon>
        <taxon>Rangifer</taxon>
    </lineage>
</organism>
<evidence type="ECO:0000313" key="3">
    <source>
        <dbReference type="Proteomes" id="UP001176941"/>
    </source>
</evidence>
<dbReference type="EMBL" id="OX459968">
    <property type="protein sequence ID" value="CAI9171964.1"/>
    <property type="molecule type" value="Genomic_DNA"/>
</dbReference>
<evidence type="ECO:0000313" key="2">
    <source>
        <dbReference type="EMBL" id="CAI9171964.1"/>
    </source>
</evidence>
<keyword evidence="3" id="KW-1185">Reference proteome</keyword>
<sequence>MARCERAGGRHRGNSGPAVLFKGGPRARGEGAKLRPGWGAEQTGALAPTASGCQQDLGVPKAGERAPATATCVRFSFLALAVKKSHSGKVVEKFYRLQNFLWLSETSQRLLMGKKATNRSGNSALVLWIMIFASAHP</sequence>
<proteinExistence type="predicted"/>